<evidence type="ECO:0000313" key="2">
    <source>
        <dbReference type="EMBL" id="MBA8932087.1"/>
    </source>
</evidence>
<sequence length="305" mass="33866">MHGTASSNRQTALPTAATAQETLAAACARAGLDHTNAHTLKSWGNPVFLLRRDNVVAKVHLHPGLRHEADTAVRAAQVLAAHDIPAVRLAETAAVQPVRTGRYAVTFWQHVPNCGWPVRRGELARLLRRLHEVPASPELTDWDPITALRHQIDEAVGLDADHLGWLLARCDEAEQRLARLRYHLPRTVIHGDAHPTNLIPGPANTVLCDLDTTCNGPAEWDLVPTAVAALRFPGGIAAHRELADFYGYDVTDWEGFEVLRLVRELTLATFAFTHVPQSPEVRDQSRLRLRTLRSGDKVSWWTPYQ</sequence>
<dbReference type="InterPro" id="IPR002575">
    <property type="entry name" value="Aminoglycoside_PTrfase"/>
</dbReference>
<feature type="domain" description="Aminoglycoside phosphotransferase" evidence="1">
    <location>
        <begin position="43"/>
        <end position="255"/>
    </location>
</feature>
<organism evidence="2 3">
    <name type="scientific">Kutzneria viridogrisea</name>
    <dbReference type="NCBI Taxonomy" id="47990"/>
    <lineage>
        <taxon>Bacteria</taxon>
        <taxon>Bacillati</taxon>
        <taxon>Actinomycetota</taxon>
        <taxon>Actinomycetes</taxon>
        <taxon>Pseudonocardiales</taxon>
        <taxon>Pseudonocardiaceae</taxon>
        <taxon>Kutzneria</taxon>
    </lineage>
</organism>
<dbReference type="InterPro" id="IPR011009">
    <property type="entry name" value="Kinase-like_dom_sf"/>
</dbReference>
<dbReference type="Proteomes" id="UP000517916">
    <property type="component" value="Unassembled WGS sequence"/>
</dbReference>
<reference evidence="2 3" key="1">
    <citation type="submission" date="2020-08" db="EMBL/GenBank/DDBJ databases">
        <title>Genomic Encyclopedia of Archaeal and Bacterial Type Strains, Phase II (KMG-II): from individual species to whole genera.</title>
        <authorList>
            <person name="Goeker M."/>
        </authorList>
    </citation>
    <scope>NUCLEOTIDE SEQUENCE [LARGE SCALE GENOMIC DNA]</scope>
    <source>
        <strain evidence="2 3">DSM 43850</strain>
    </source>
</reference>
<dbReference type="SUPFAM" id="SSF56112">
    <property type="entry name" value="Protein kinase-like (PK-like)"/>
    <property type="match status" value="1"/>
</dbReference>
<name>A0ABR6BYU6_9PSEU</name>
<dbReference type="RefSeq" id="WP_182840615.1">
    <property type="nucleotide sequence ID" value="NZ_BAAABQ010000072.1"/>
</dbReference>
<dbReference type="Pfam" id="PF01636">
    <property type="entry name" value="APH"/>
    <property type="match status" value="1"/>
</dbReference>
<proteinExistence type="predicted"/>
<evidence type="ECO:0000313" key="3">
    <source>
        <dbReference type="Proteomes" id="UP000517916"/>
    </source>
</evidence>
<evidence type="ECO:0000259" key="1">
    <source>
        <dbReference type="Pfam" id="PF01636"/>
    </source>
</evidence>
<dbReference type="EMBL" id="JACJID010000010">
    <property type="protein sequence ID" value="MBA8932087.1"/>
    <property type="molecule type" value="Genomic_DNA"/>
</dbReference>
<keyword evidence="3" id="KW-1185">Reference proteome</keyword>
<dbReference type="Gene3D" id="3.90.1200.10">
    <property type="match status" value="1"/>
</dbReference>
<gene>
    <name evidence="2" type="ORF">BC739_009346</name>
</gene>
<accession>A0ABR6BYU6</accession>
<protein>
    <recommendedName>
        <fullName evidence="1">Aminoglycoside phosphotransferase domain-containing protein</fullName>
    </recommendedName>
</protein>
<comment type="caution">
    <text evidence="2">The sequence shown here is derived from an EMBL/GenBank/DDBJ whole genome shotgun (WGS) entry which is preliminary data.</text>
</comment>